<organism evidence="1 2">
    <name type="scientific">Lentzea miocenica</name>
    <dbReference type="NCBI Taxonomy" id="3095431"/>
    <lineage>
        <taxon>Bacteria</taxon>
        <taxon>Bacillati</taxon>
        <taxon>Actinomycetota</taxon>
        <taxon>Actinomycetes</taxon>
        <taxon>Pseudonocardiales</taxon>
        <taxon>Pseudonocardiaceae</taxon>
        <taxon>Lentzea</taxon>
    </lineage>
</organism>
<evidence type="ECO:0000313" key="2">
    <source>
        <dbReference type="Proteomes" id="UP001285521"/>
    </source>
</evidence>
<evidence type="ECO:0000313" key="1">
    <source>
        <dbReference type="EMBL" id="MDX8033825.1"/>
    </source>
</evidence>
<gene>
    <name evidence="1" type="ORF">SK803_26690</name>
</gene>
<accession>A0ABU4T6M6</accession>
<dbReference type="InterPro" id="IPR043519">
    <property type="entry name" value="NT_sf"/>
</dbReference>
<dbReference type="Proteomes" id="UP001285521">
    <property type="component" value="Unassembled WGS sequence"/>
</dbReference>
<reference evidence="1 2" key="1">
    <citation type="submission" date="2023-11" db="EMBL/GenBank/DDBJ databases">
        <title>Lentzea sokolovensis, sp. nov., Lentzea kristufkii, sp. nov., and Lentzea miocenensis, sp. nov., rare actinobacteria from Sokolov Coal Basin, Miocene lacustrine sediment, Czech Republic.</title>
        <authorList>
            <person name="Lara A."/>
            <person name="Kotroba L."/>
            <person name="Nouioui I."/>
            <person name="Neumann-Schaal M."/>
            <person name="Mast Y."/>
            <person name="Chronakova A."/>
        </authorList>
    </citation>
    <scope>NUCLEOTIDE SEQUENCE [LARGE SCALE GENOMIC DNA]</scope>
    <source>
        <strain evidence="1 2">BCCO 10_0856</strain>
    </source>
</reference>
<dbReference type="SUPFAM" id="SSF81301">
    <property type="entry name" value="Nucleotidyltransferase"/>
    <property type="match status" value="1"/>
</dbReference>
<sequence>MTLTSALAVVGLTPEELESKLGAVLDEGEPYVVGSLASGFGNSASDVDVHVLVPGLEEPARPQLHFAGEVAVDVERYPAHWPADLITSARSAGVARLECGDIALETPLGSRSRRWASRWPYAVPVRDSPPIFDSDGMAALLPLLVRAAFDQVVMFAATARLADAAGAPGPARSQLWSRAERHLLELRCRAAGEVTTGQKWLPNRVRRLELAAVPPTGTAAGFAVARAEAGVPVVDEWELVTVRPAAGARAQTLAGRRYLVNRHDTLLGEWSEFTGTLAAAVAQLGAARVLAAVHRAELDVAVDGDAVRKALA</sequence>
<dbReference type="EMBL" id="JAXAVW010000023">
    <property type="protein sequence ID" value="MDX8033825.1"/>
    <property type="molecule type" value="Genomic_DNA"/>
</dbReference>
<name>A0ABU4T6M6_9PSEU</name>
<proteinExistence type="predicted"/>
<evidence type="ECO:0008006" key="3">
    <source>
        <dbReference type="Google" id="ProtNLM"/>
    </source>
</evidence>
<protein>
    <recommendedName>
        <fullName evidence="3">Nucleotidyltransferase domain-containing protein</fullName>
    </recommendedName>
</protein>
<comment type="caution">
    <text evidence="1">The sequence shown here is derived from an EMBL/GenBank/DDBJ whole genome shotgun (WGS) entry which is preliminary data.</text>
</comment>
<reference evidence="1 2" key="2">
    <citation type="submission" date="2023-11" db="EMBL/GenBank/DDBJ databases">
        <authorList>
            <person name="Lara A.C."/>
            <person name="Chronakova A."/>
        </authorList>
    </citation>
    <scope>NUCLEOTIDE SEQUENCE [LARGE SCALE GENOMIC DNA]</scope>
    <source>
        <strain evidence="1 2">BCCO 10_0856</strain>
    </source>
</reference>
<dbReference type="RefSeq" id="WP_319968850.1">
    <property type="nucleotide sequence ID" value="NZ_JAXAVW010000023.1"/>
</dbReference>
<keyword evidence="2" id="KW-1185">Reference proteome</keyword>